<evidence type="ECO:0000256" key="1">
    <source>
        <dbReference type="SAM" id="MobiDB-lite"/>
    </source>
</evidence>
<evidence type="ECO:0000313" key="3">
    <source>
        <dbReference type="EMBL" id="GBG78830.1"/>
    </source>
</evidence>
<feature type="compositionally biased region" description="Low complexity" evidence="1">
    <location>
        <begin position="41"/>
        <end position="58"/>
    </location>
</feature>
<evidence type="ECO:0000313" key="4">
    <source>
        <dbReference type="Proteomes" id="UP000265515"/>
    </source>
</evidence>
<feature type="compositionally biased region" description="Basic and acidic residues" evidence="1">
    <location>
        <begin position="954"/>
        <end position="973"/>
    </location>
</feature>
<proteinExistence type="predicted"/>
<feature type="compositionally biased region" description="Basic and acidic residues" evidence="1">
    <location>
        <begin position="3037"/>
        <end position="3061"/>
    </location>
</feature>
<feature type="region of interest" description="Disordered" evidence="1">
    <location>
        <begin position="770"/>
        <end position="937"/>
    </location>
</feature>
<feature type="compositionally biased region" description="Basic residues" evidence="1">
    <location>
        <begin position="604"/>
        <end position="616"/>
    </location>
</feature>
<accession>A0A388L942</accession>
<feature type="region of interest" description="Disordered" evidence="1">
    <location>
        <begin position="2996"/>
        <end position="3061"/>
    </location>
</feature>
<feature type="compositionally biased region" description="Basic and acidic residues" evidence="1">
    <location>
        <begin position="3101"/>
        <end position="3111"/>
    </location>
</feature>
<name>A0A388L942_CHABU</name>
<keyword evidence="4" id="KW-1185">Reference proteome</keyword>
<dbReference type="InterPro" id="IPR007021">
    <property type="entry name" value="DUF659"/>
</dbReference>
<feature type="region of interest" description="Disordered" evidence="1">
    <location>
        <begin position="209"/>
        <end position="239"/>
    </location>
</feature>
<feature type="region of interest" description="Disordered" evidence="1">
    <location>
        <begin position="592"/>
        <end position="646"/>
    </location>
</feature>
<feature type="region of interest" description="Disordered" evidence="1">
    <location>
        <begin position="1010"/>
        <end position="1069"/>
    </location>
</feature>
<feature type="compositionally biased region" description="Basic and acidic residues" evidence="1">
    <location>
        <begin position="98"/>
        <end position="111"/>
    </location>
</feature>
<feature type="compositionally biased region" description="Basic and acidic residues" evidence="1">
    <location>
        <begin position="3145"/>
        <end position="3159"/>
    </location>
</feature>
<dbReference type="STRING" id="69332.A0A388L942"/>
<feature type="region of interest" description="Disordered" evidence="1">
    <location>
        <begin position="954"/>
        <end position="988"/>
    </location>
</feature>
<feature type="compositionally biased region" description="Acidic residues" evidence="1">
    <location>
        <begin position="1835"/>
        <end position="1846"/>
    </location>
</feature>
<feature type="region of interest" description="Disordered" evidence="1">
    <location>
        <begin position="1716"/>
        <end position="1944"/>
    </location>
</feature>
<comment type="caution">
    <text evidence="3">The sequence shown here is derived from an EMBL/GenBank/DDBJ whole genome shotgun (WGS) entry which is preliminary data.</text>
</comment>
<organism evidence="3 4">
    <name type="scientific">Chara braunii</name>
    <name type="common">Braun's stonewort</name>
    <dbReference type="NCBI Taxonomy" id="69332"/>
    <lineage>
        <taxon>Eukaryota</taxon>
        <taxon>Viridiplantae</taxon>
        <taxon>Streptophyta</taxon>
        <taxon>Charophyceae</taxon>
        <taxon>Charales</taxon>
        <taxon>Characeae</taxon>
        <taxon>Chara</taxon>
    </lineage>
</organism>
<feature type="region of interest" description="Disordered" evidence="1">
    <location>
        <begin position="2767"/>
        <end position="2795"/>
    </location>
</feature>
<feature type="region of interest" description="Disordered" evidence="1">
    <location>
        <begin position="1"/>
        <end position="192"/>
    </location>
</feature>
<feature type="compositionally biased region" description="Basic and acidic residues" evidence="1">
    <location>
        <begin position="677"/>
        <end position="709"/>
    </location>
</feature>
<feature type="compositionally biased region" description="Basic and acidic residues" evidence="1">
    <location>
        <begin position="1819"/>
        <end position="1834"/>
    </location>
</feature>
<feature type="region of interest" description="Disordered" evidence="1">
    <location>
        <begin position="1963"/>
        <end position="2018"/>
    </location>
</feature>
<gene>
    <name evidence="3" type="ORF">CBR_g28053</name>
</gene>
<feature type="region of interest" description="Disordered" evidence="1">
    <location>
        <begin position="3073"/>
        <end position="3245"/>
    </location>
</feature>
<reference evidence="3 4" key="1">
    <citation type="journal article" date="2018" name="Cell">
        <title>The Chara Genome: Secondary Complexity and Implications for Plant Terrestrialization.</title>
        <authorList>
            <person name="Nishiyama T."/>
            <person name="Sakayama H."/>
            <person name="Vries J.D."/>
            <person name="Buschmann H."/>
            <person name="Saint-Marcoux D."/>
            <person name="Ullrich K.K."/>
            <person name="Haas F.B."/>
            <person name="Vanderstraeten L."/>
            <person name="Becker D."/>
            <person name="Lang D."/>
            <person name="Vosolsobe S."/>
            <person name="Rombauts S."/>
            <person name="Wilhelmsson P.K.I."/>
            <person name="Janitza P."/>
            <person name="Kern R."/>
            <person name="Heyl A."/>
            <person name="Rumpler F."/>
            <person name="Villalobos L.I.A.C."/>
            <person name="Clay J.M."/>
            <person name="Skokan R."/>
            <person name="Toyoda A."/>
            <person name="Suzuki Y."/>
            <person name="Kagoshima H."/>
            <person name="Schijlen E."/>
            <person name="Tajeshwar N."/>
            <person name="Catarino B."/>
            <person name="Hetherington A.J."/>
            <person name="Saltykova A."/>
            <person name="Bonnot C."/>
            <person name="Breuninger H."/>
            <person name="Symeonidi A."/>
            <person name="Radhakrishnan G.V."/>
            <person name="Van Nieuwerburgh F."/>
            <person name="Deforce D."/>
            <person name="Chang C."/>
            <person name="Karol K.G."/>
            <person name="Hedrich R."/>
            <person name="Ulvskov P."/>
            <person name="Glockner G."/>
            <person name="Delwiche C.F."/>
            <person name="Petrasek J."/>
            <person name="Van de Peer Y."/>
            <person name="Friml J."/>
            <person name="Beilby M."/>
            <person name="Dolan L."/>
            <person name="Kohara Y."/>
            <person name="Sugano S."/>
            <person name="Fujiyama A."/>
            <person name="Delaux P.-M."/>
            <person name="Quint M."/>
            <person name="TheiBen G."/>
            <person name="Hagemann M."/>
            <person name="Harholt J."/>
            <person name="Dunand C."/>
            <person name="Zachgo S."/>
            <person name="Langdale J."/>
            <person name="Maumus F."/>
            <person name="Straeten D.V.D."/>
            <person name="Gould S.B."/>
            <person name="Rensing S.A."/>
        </authorList>
    </citation>
    <scope>NUCLEOTIDE SEQUENCE [LARGE SCALE GENOMIC DNA]</scope>
    <source>
        <strain evidence="3 4">S276</strain>
    </source>
</reference>
<protein>
    <recommendedName>
        <fullName evidence="2">DUF659 domain-containing protein</fullName>
    </recommendedName>
</protein>
<dbReference type="Gramene" id="GBG78830">
    <property type="protein sequence ID" value="GBG78830"/>
    <property type="gene ID" value="CBR_g28053"/>
</dbReference>
<feature type="domain" description="DUF659" evidence="2">
    <location>
        <begin position="346"/>
        <end position="430"/>
    </location>
</feature>
<feature type="compositionally biased region" description="Polar residues" evidence="1">
    <location>
        <begin position="3122"/>
        <end position="3131"/>
    </location>
</feature>
<dbReference type="EMBL" id="BFEA01000304">
    <property type="protein sequence ID" value="GBG78830.1"/>
    <property type="molecule type" value="Genomic_DNA"/>
</dbReference>
<sequence>MKTARGISGNAALTESSSWLPPLVPPTAPSGAVASPNSGAPTIRVTVPRPATTVATRPTAPPSAPLAGTRGARDVGVGRSTPAKEPPPLRDGVGSAAFDKESTRAFIESRRWGGSAGSSAPALAPVFRSARQSDAARGGTAVAPGASPRSSSEHPWLPPPPSRAAQRPVVHHAHGTVHPDQSYAPVDARHSASVPRFGEQVDHGVPAEEVPAPVFDSSPTPVPTTTGGGRSAPQPPPVLTGTLDPLQHIRDLAVAQSATPVSPGGLLDAGVLGGRATTGQCRGTYRQQAVTSYYSDPLEHAWHLQIMRFIVESGMPFNSTKLESFKRMFTMIIPPGVPGAPAPRLPSYHMLRTTLLDELDGEVQNCVRPVLDTSRETGCTIKTDGWTNIRGQTLCNYLVGTKIGVVYASTDVMRGKKDISKILRRYKEMIAFCLSACRDIDREQQDAIVEVFHRRRTMFKTPAHTAAMLLDPEFRDAALCDDAEVQQALVEALVQFGYPEDSPQHREFQRAVAKLHTREPPFDELTMRRAADIFDHPASFWSSKKAKFPHTAAVEDEAAVDQQLVRGTGVLAKVTEEELSLARERMLAISRMGAKRRVAESDRRRPRAGGRGRGGRGRAGVGGRTRGDAGSAPRTRRQRTDGGIRRARMRWDEGDFLFDSTSSDDDDFFASGTHASMGDDRGDADDRGDDRGDGDPARRDDARRDRGFDEFSGDTVLHPRESGTPAIFHVGAPWAVEQGLAEEVARNRRGGPHVATQRSLEGSLEAASGDFLAQGGHGSQLLSDGVSSVHPPEEGPQQEPHRGPAETLEARPPVVIRSDGGEGVSEDTAQPGSADGGRSFRGGIERRGSSTAHPSIVRPSTHDVGDGHTDEPRPHLTGMRDIMCPPPSRPSAADPAAHGQATSSALPTRSFYDGAGMDRRAGDIGQTSAYGPANVPAGVRSIGNVDGTCHDSTRAYEEQHGRPIRAKTSDVNDTRTATARLSRARKKGTGVSIPYHRRRLHPFFCNRDETGQMPAAADGQGGAEGGDRVDEAGRGEKRRGDTIILHDDNSTATEGGETTGADDPDDSDYVPRIRTADGDDGGGRLVRMRTGPGPDRDTYLYGKFTRYISSFDTLIDSPSSDAFHCPLFAGVKGRVAAKAKRNHRAPHREGAPETEMGSKDVVVGRAAFAAAASAHAGRSCWVPLLVHAFPAMVRRRKGATPANGPASSRRQTIGRSGVVKAPDHWMVRRRQGARPLDGPTSLRLQAIQASGIPAARRCCSRCCCDIELSVDVVVVRDAMVADVVVGGTAFAAAAAAHAGSLCVCCSCAPAFPLIVRRRQGARPSNGPASSRRQTIGWSGVAEAPDHWMVWVRDAVVVDVMVGGAALAAASAAHAGSLCLQPLMLGPSAGAAAVPLPFLRWSGVVKAPDGRMVRHRQGAGPSRRPAYQQLNVVVIAVDVESKCGRQGAGPYRLSAQQLLPLLCRTVVVACEQGFVSRYTCCGRSCWRICPNVHQSCCGSSDAGSLPLLALPMVRRRQGARPPDGPASSRRQTIGWYAVVEAQDHQMVRRRLGARPSACSSGVSTPKVVGRAVTFQEKYWAIDWHLGMKVPCCGPVVFLRDESGGYYPCEGIKTYSFDKNMPDEEYMRFHLTTCFDIDGQEVPDNYKLVSLHVEKFQGYGTRAASMSPFDKSKKKDASQMVMLRPFEFLKRVNCYKVSNHIAMGQAVLRTAVFVSSPKTVGKSCGEPKTSARISKSGAASTQAKSVSKSASLLRPKGVSPTQAPSHAEYAARVSLTPPGGVTDHEDDDENSEEDSRFFNSDGGRWPDGNDAKDTEGDEDEPRFRDGAHDEEGRLEDGFAEGDGSEGQEDGGHEGDGSEEEENEEASDEDAAEREDSYEGGSEGDEGGADDDDGGNTGSQKRREQSSRATSHDGAREDDDVLHGTQRSVCMRKRKMRCGRAEEEKQRQAKLISLQASTEDYKRFLEAQSAKPAKEKRERTPSSQRPKKKAKAEETKEVADSGDEAAGVDPRHTTSKPGEFTNDTIDTTRCFFLEYDENGNAIDPSTQVFVDVVKILSNPSEGVQYNHRSLNEMLVTSIRDAMKHPEKQKEWDRNTWILGPVVEVQKDGRKQWERVKPEEWDDDKVASYHWYTVAGQHTAEAAKRLVAAKSSAACILGRRGLCILTMTIWRVPGQDGVRPVDQEGKAGEAAGPGPAAKTMKGKKVLVHYVQSNKSSSGFYVCINDPPASAWKVFRDFTSREKEMALEKILAGHVVVTSGRAFVKKVMNMQDLYVEVRRERYMVRMFNYILFKIKQRSEEEWNDKFFIGYDTIMRRFASRGLTTEKWEETKSKIVAEMTVNVPKRLGGVDEAKLGKGNIGGHKVTTAIYMECPYFLKFFVHKIFGAVEQLRDELRRISSNAQHIMWDKRKDHTTYLPVCITPMDALHPVEDLTPAVRKLSCHLAVLDLAPALKVEETVLRNVFRWDGVRVLPGRWRRYSEAASSCAQVGNLPLRGRDSMTIVLHDTDNNLKKVMVAKPHGNTLFDTHYVEELFVRCTKEAISVRGDSKPVYGIWEREPAKMKDLCTWFSKEGEGVLLLGNVQTGTTWDLLRSGRHVVACDSSSNLMEYSTLFIDRHVHNPDNRCHFERPKPQHRADRDMFLKLGKKRDSLWSYLFCNAPATPTDADYLHRKVIAIQHLQGYHNAKRSANEIFLGRCEHLWFERKRVKIDAKVYCEVMDVGEQFDIMDSEEETEDEEIDLPLPDAHQNAVRDETPPLSAMGGEQAMEEDVGGTIASTKPDNVMRGTTPKTGGAMEGSTSKCGMKEATPRFVSLVRRVRNDIEGAADDETQNVARVDKESVDDQDGMDIEDDTLFHISDDMAHGYPNGWEKRVFRERVIKSRFYEIAKDNLSTRVKQANREAPDHKISDKVNSLFEFLRDNHLLEYCAAFYDKKSSPSYGAVIWSMDYRATDCMYDSDILVGCSQGLEGHTSARKKIDSAAAGGGGESVADKEGHLRMQNAMGDEFSERSSSTPQPTLRPSEGISVARARSETTPTTGGEVVGDDGKVEKIEEDQRQKASDEEGSKFQAHEVVKAVAGNVDSHSKQSQGTHDTTVITTQTQGTDEDTREQSAHEKDGGEGPVLMECTGSKMQIVSESTMGERRANVEGVSGAEHEKVPSTANREREEENENEEETNKSQSVINLVDPSGENEETSDKEEAKESREESQERERDLSEESEGICGRKKKSRQEKEECRMRRSKRFREKKAQYDV</sequence>
<feature type="region of interest" description="Disordered" evidence="1">
    <location>
        <begin position="662"/>
        <end position="724"/>
    </location>
</feature>
<dbReference type="Proteomes" id="UP000265515">
    <property type="component" value="Unassembled WGS sequence"/>
</dbReference>
<dbReference type="Pfam" id="PF04937">
    <property type="entry name" value="DUF659"/>
    <property type="match status" value="1"/>
</dbReference>
<feature type="compositionally biased region" description="Basic and acidic residues" evidence="1">
    <location>
        <begin position="1898"/>
        <end position="1912"/>
    </location>
</feature>
<feature type="compositionally biased region" description="Low complexity" evidence="1">
    <location>
        <begin position="3081"/>
        <end position="3095"/>
    </location>
</feature>
<feature type="compositionally biased region" description="Basic and acidic residues" evidence="1">
    <location>
        <begin position="1025"/>
        <end position="1049"/>
    </location>
</feature>
<feature type="compositionally biased region" description="Acidic residues" evidence="1">
    <location>
        <begin position="1854"/>
        <end position="1891"/>
    </location>
</feature>
<feature type="compositionally biased region" description="Polar residues" evidence="1">
    <location>
        <begin position="3002"/>
        <end position="3011"/>
    </location>
</feature>
<feature type="compositionally biased region" description="Basic and acidic residues" evidence="1">
    <location>
        <begin position="860"/>
        <end position="874"/>
    </location>
</feature>
<evidence type="ECO:0000259" key="2">
    <source>
        <dbReference type="Pfam" id="PF04937"/>
    </source>
</evidence>
<feature type="compositionally biased region" description="Polar residues" evidence="1">
    <location>
        <begin position="1729"/>
        <end position="1748"/>
    </location>
</feature>
<feature type="compositionally biased region" description="Basic and acidic residues" evidence="1">
    <location>
        <begin position="3190"/>
        <end position="3208"/>
    </location>
</feature>